<dbReference type="SUPFAM" id="SSF54292">
    <property type="entry name" value="2Fe-2S ferredoxin-like"/>
    <property type="match status" value="1"/>
</dbReference>
<dbReference type="CDD" id="cd00207">
    <property type="entry name" value="fer2"/>
    <property type="match status" value="1"/>
</dbReference>
<dbReference type="InterPro" id="IPR050415">
    <property type="entry name" value="MRET"/>
</dbReference>
<comment type="cofactor">
    <cofactor evidence="1">
        <name>FMN</name>
        <dbReference type="ChEBI" id="CHEBI:58210"/>
    </cofactor>
</comment>
<evidence type="ECO:0000256" key="5">
    <source>
        <dbReference type="ARBA" id="ARBA00022723"/>
    </source>
</evidence>
<comment type="caution">
    <text evidence="11">The sequence shown here is derived from an EMBL/GenBank/DDBJ whole genome shotgun (WGS) entry which is preliminary data.</text>
</comment>
<dbReference type="Pfam" id="PF00111">
    <property type="entry name" value="Fer2"/>
    <property type="match status" value="1"/>
</dbReference>
<keyword evidence="5" id="KW-0479">Metal-binding</keyword>
<dbReference type="Gene3D" id="2.40.30.10">
    <property type="entry name" value="Translation factors"/>
    <property type="match status" value="1"/>
</dbReference>
<dbReference type="PROSITE" id="PS51085">
    <property type="entry name" value="2FE2S_FER_2"/>
    <property type="match status" value="1"/>
</dbReference>
<evidence type="ECO:0000256" key="8">
    <source>
        <dbReference type="ARBA" id="ARBA00023014"/>
    </source>
</evidence>
<evidence type="ECO:0000256" key="6">
    <source>
        <dbReference type="ARBA" id="ARBA00023002"/>
    </source>
</evidence>
<evidence type="ECO:0000256" key="1">
    <source>
        <dbReference type="ARBA" id="ARBA00001917"/>
    </source>
</evidence>
<keyword evidence="4" id="KW-0001">2Fe-2S</keyword>
<name>A0A4V2NGY2_9BURK</name>
<proteinExistence type="predicted"/>
<dbReference type="PROSITE" id="PS00197">
    <property type="entry name" value="2FE2S_FER_1"/>
    <property type="match status" value="1"/>
</dbReference>
<feature type="domain" description="FAD-binding FR-type" evidence="10">
    <location>
        <begin position="5"/>
        <end position="106"/>
    </location>
</feature>
<dbReference type="SUPFAM" id="SSF52343">
    <property type="entry name" value="Ferredoxin reductase-like, C-terminal NADP-linked domain"/>
    <property type="match status" value="1"/>
</dbReference>
<evidence type="ECO:0000259" key="10">
    <source>
        <dbReference type="PROSITE" id="PS51384"/>
    </source>
</evidence>
<gene>
    <name evidence="11" type="ORF">BZM27_24080</name>
</gene>
<dbReference type="InterPro" id="IPR001041">
    <property type="entry name" value="2Fe-2S_ferredoxin-type"/>
</dbReference>
<dbReference type="PROSITE" id="PS51384">
    <property type="entry name" value="FAD_FR"/>
    <property type="match status" value="1"/>
</dbReference>
<evidence type="ECO:0000313" key="11">
    <source>
        <dbReference type="EMBL" id="TCG06748.1"/>
    </source>
</evidence>
<dbReference type="CDD" id="cd06185">
    <property type="entry name" value="PDR_like"/>
    <property type="match status" value="1"/>
</dbReference>
<keyword evidence="3" id="KW-0288">FMN</keyword>
<organism evidence="11 12">
    <name type="scientific">Paraburkholderia steynii</name>
    <dbReference type="NCBI Taxonomy" id="1245441"/>
    <lineage>
        <taxon>Bacteria</taxon>
        <taxon>Pseudomonadati</taxon>
        <taxon>Pseudomonadota</taxon>
        <taxon>Betaproteobacteria</taxon>
        <taxon>Burkholderiales</taxon>
        <taxon>Burkholderiaceae</taxon>
        <taxon>Paraburkholderia</taxon>
    </lineage>
</organism>
<dbReference type="InterPro" id="IPR006058">
    <property type="entry name" value="2Fe2S_fd_BS"/>
</dbReference>
<keyword evidence="6" id="KW-0560">Oxidoreductase</keyword>
<evidence type="ECO:0000259" key="9">
    <source>
        <dbReference type="PROSITE" id="PS51085"/>
    </source>
</evidence>
<keyword evidence="8" id="KW-0411">Iron-sulfur</keyword>
<dbReference type="PANTHER" id="PTHR47354">
    <property type="entry name" value="NADH OXIDOREDUCTASE HCR"/>
    <property type="match status" value="1"/>
</dbReference>
<evidence type="ECO:0000256" key="4">
    <source>
        <dbReference type="ARBA" id="ARBA00022714"/>
    </source>
</evidence>
<sequence>MNPRNTAFDVQITGMRIEAEGVISLELQMPDGSALPAWTAGSHIDLVLPSGLTRQYSLCGEPGDTQRLRIAVLLEPNGRGGSREVHGLRLGQQVTIRGPRNAFELQPADSFLFVAGGIGITPILPMIHTAQRVNARWHLLYGGRSRASMAFVPELERLGREHVEIRPADETGLLDLDAIVAKAAEGVQVYSCGPAALLDALTERFASAGLSERLHVERFSAAPAAAPVSGDTLRVILARSNATVDVPHDCSVMQALRDAGHDVPSSCEQGVCGMCETRVLSGTPDHRDMLLTESERQRGNVMMVCVSRALTPTITLDI</sequence>
<keyword evidence="7" id="KW-0408">Iron</keyword>
<dbReference type="InterPro" id="IPR036010">
    <property type="entry name" value="2Fe-2S_ferredoxin-like_sf"/>
</dbReference>
<dbReference type="InterPro" id="IPR017927">
    <property type="entry name" value="FAD-bd_FR_type"/>
</dbReference>
<dbReference type="Gene3D" id="3.40.50.80">
    <property type="entry name" value="Nucleotide-binding domain of ferredoxin-NADP reductase (FNR) module"/>
    <property type="match status" value="1"/>
</dbReference>
<protein>
    <submittedName>
        <fullName evidence="11">Oxidoreductase</fullName>
    </submittedName>
</protein>
<dbReference type="PANTHER" id="PTHR47354:SF1">
    <property type="entry name" value="CARNITINE MONOOXYGENASE REDUCTASE SUBUNIT"/>
    <property type="match status" value="1"/>
</dbReference>
<dbReference type="SUPFAM" id="SSF63380">
    <property type="entry name" value="Riboflavin synthase domain-like"/>
    <property type="match status" value="1"/>
</dbReference>
<dbReference type="GO" id="GO:0046872">
    <property type="term" value="F:metal ion binding"/>
    <property type="evidence" value="ECO:0007669"/>
    <property type="project" value="UniProtKB-KW"/>
</dbReference>
<dbReference type="PRINTS" id="PR00409">
    <property type="entry name" value="PHDIOXRDTASE"/>
</dbReference>
<reference evidence="11 12" key="1">
    <citation type="submission" date="2017-02" db="EMBL/GenBank/DDBJ databases">
        <title>Paraburkholderia sophoroidis sp. nov. and Paraburkholderia steynii sp. nov. rhizobial symbionts of the fynbos legume Hypocalyptus sophoroides.</title>
        <authorList>
            <person name="Steenkamp E.T."/>
            <person name="Beukes C.W."/>
            <person name="Van Zyl E."/>
            <person name="Avontuur J."/>
            <person name="Chan W.Y."/>
            <person name="Hassen A."/>
            <person name="Palmer M."/>
            <person name="Mthombeni L."/>
            <person name="Phalane F."/>
            <person name="Sereme K."/>
            <person name="Venter S.N."/>
        </authorList>
    </citation>
    <scope>NUCLEOTIDE SEQUENCE [LARGE SCALE GENOMIC DNA]</scope>
    <source>
        <strain evidence="11 12">HC1.1ba</strain>
    </source>
</reference>
<evidence type="ECO:0000313" key="12">
    <source>
        <dbReference type="Proteomes" id="UP000294200"/>
    </source>
</evidence>
<dbReference type="EMBL" id="MWML01000093">
    <property type="protein sequence ID" value="TCG06748.1"/>
    <property type="molecule type" value="Genomic_DNA"/>
</dbReference>
<dbReference type="InterPro" id="IPR054582">
    <property type="entry name" value="DmmA-like_N"/>
</dbReference>
<dbReference type="Pfam" id="PF22290">
    <property type="entry name" value="DmmA-like_N"/>
    <property type="match status" value="1"/>
</dbReference>
<evidence type="ECO:0000256" key="2">
    <source>
        <dbReference type="ARBA" id="ARBA00022630"/>
    </source>
</evidence>
<dbReference type="GO" id="GO:0016491">
    <property type="term" value="F:oxidoreductase activity"/>
    <property type="evidence" value="ECO:0007669"/>
    <property type="project" value="UniProtKB-KW"/>
</dbReference>
<keyword evidence="2" id="KW-0285">Flavoprotein</keyword>
<dbReference type="Gene3D" id="3.10.20.30">
    <property type="match status" value="1"/>
</dbReference>
<dbReference type="InterPro" id="IPR039261">
    <property type="entry name" value="FNR_nucleotide-bd"/>
</dbReference>
<dbReference type="AlphaFoldDB" id="A0A4V2NGY2"/>
<evidence type="ECO:0000256" key="7">
    <source>
        <dbReference type="ARBA" id="ARBA00023004"/>
    </source>
</evidence>
<evidence type="ECO:0000256" key="3">
    <source>
        <dbReference type="ARBA" id="ARBA00022643"/>
    </source>
</evidence>
<keyword evidence="12" id="KW-1185">Reference proteome</keyword>
<dbReference type="InterPro" id="IPR017938">
    <property type="entry name" value="Riboflavin_synthase-like_b-brl"/>
</dbReference>
<feature type="domain" description="2Fe-2S ferredoxin-type" evidence="9">
    <location>
        <begin position="233"/>
        <end position="318"/>
    </location>
</feature>
<dbReference type="InterPro" id="IPR012675">
    <property type="entry name" value="Beta-grasp_dom_sf"/>
</dbReference>
<accession>A0A4V2NGY2</accession>
<dbReference type="GO" id="GO:0051537">
    <property type="term" value="F:2 iron, 2 sulfur cluster binding"/>
    <property type="evidence" value="ECO:0007669"/>
    <property type="project" value="UniProtKB-KW"/>
</dbReference>
<dbReference type="Proteomes" id="UP000294200">
    <property type="component" value="Unassembled WGS sequence"/>
</dbReference>